<evidence type="ECO:0000256" key="2">
    <source>
        <dbReference type="SAM" id="SignalP"/>
    </source>
</evidence>
<gene>
    <name evidence="4" type="ORF">GCM10023313_40670</name>
</gene>
<dbReference type="InterPro" id="IPR008391">
    <property type="entry name" value="AXE1_dom"/>
</dbReference>
<dbReference type="Gene3D" id="3.40.50.1820">
    <property type="entry name" value="alpha/beta hydrolase"/>
    <property type="match status" value="1"/>
</dbReference>
<evidence type="ECO:0000313" key="5">
    <source>
        <dbReference type="Proteomes" id="UP001501436"/>
    </source>
</evidence>
<feature type="signal peptide" evidence="2">
    <location>
        <begin position="1"/>
        <end position="21"/>
    </location>
</feature>
<dbReference type="InterPro" id="IPR002471">
    <property type="entry name" value="Pept_S9_AS"/>
</dbReference>
<dbReference type="Proteomes" id="UP001501436">
    <property type="component" value="Unassembled WGS sequence"/>
</dbReference>
<feature type="domain" description="Acetyl xylan esterase" evidence="3">
    <location>
        <begin position="146"/>
        <end position="431"/>
    </location>
</feature>
<dbReference type="SUPFAM" id="SSF53474">
    <property type="entry name" value="alpha/beta-Hydrolases"/>
    <property type="match status" value="1"/>
</dbReference>
<dbReference type="PANTHER" id="PTHR40111">
    <property type="entry name" value="CEPHALOSPORIN-C DEACETYLASE"/>
    <property type="match status" value="1"/>
</dbReference>
<proteinExistence type="predicted"/>
<keyword evidence="1" id="KW-0378">Hydrolase</keyword>
<reference evidence="5" key="1">
    <citation type="journal article" date="2019" name="Int. J. Syst. Evol. Microbiol.">
        <title>The Global Catalogue of Microorganisms (GCM) 10K type strain sequencing project: providing services to taxonomists for standard genome sequencing and annotation.</title>
        <authorList>
            <consortium name="The Broad Institute Genomics Platform"/>
            <consortium name="The Broad Institute Genome Sequencing Center for Infectious Disease"/>
            <person name="Wu L."/>
            <person name="Ma J."/>
        </authorList>
    </citation>
    <scope>NUCLEOTIDE SEQUENCE [LARGE SCALE GENOMIC DNA]</scope>
    <source>
        <strain evidence="5">JCM 18283</strain>
    </source>
</reference>
<feature type="chain" id="PRO_5045473494" description="Acetyl xylan esterase domain-containing protein" evidence="2">
    <location>
        <begin position="22"/>
        <end position="446"/>
    </location>
</feature>
<sequence length="446" mass="50060">MYKVRILFTAVLMLVATQAFCAVSSFLQQDEEHGSGAEQEGEFTFEASPKKKEGIFQSGEKVEYELKIHNSYNVVQEGTLSYLVTDLKNKELGSKSMPVKLGKHANGKYSFTLPQQKDPGFYKVSFMINVTEYDDTLRRVYGFNTKEIKSTAPRPVDFDDFWSDARAELNAVKPNFKITEQPDMAQGGTSVYLVEAQSLGNLKVRGWLTMPKNLKAGKKLPVWLVLPGYGGTGVKPIFGNSELAILSFNVRGQGNSRDIVHPTKDGYLTTDIENKKKYIYRGAIMDCIRAVDFICSRPELDSTNIICSGGSMGGYLSIVTCSLDKRIKLCSANNPVFCDFRALQGNPDWPMSAIVKYSKDKYLPLNKLLNNLDYYDLKNFSGNLNCKALIGVSLLDNLAPPYNEYTMLNNIKSNPKVFVYPELAHEVPPSLFTYLSNWMMDEFGIF</sequence>
<organism evidence="4 5">
    <name type="scientific">Mucilaginibacter defluvii</name>
    <dbReference type="NCBI Taxonomy" id="1196019"/>
    <lineage>
        <taxon>Bacteria</taxon>
        <taxon>Pseudomonadati</taxon>
        <taxon>Bacteroidota</taxon>
        <taxon>Sphingobacteriia</taxon>
        <taxon>Sphingobacteriales</taxon>
        <taxon>Sphingobacteriaceae</taxon>
        <taxon>Mucilaginibacter</taxon>
    </lineage>
</organism>
<comment type="caution">
    <text evidence="4">The sequence shown here is derived from an EMBL/GenBank/DDBJ whole genome shotgun (WGS) entry which is preliminary data.</text>
</comment>
<dbReference type="InterPro" id="IPR029058">
    <property type="entry name" value="AB_hydrolase_fold"/>
</dbReference>
<evidence type="ECO:0000256" key="1">
    <source>
        <dbReference type="ARBA" id="ARBA00022801"/>
    </source>
</evidence>
<keyword evidence="5" id="KW-1185">Reference proteome</keyword>
<accession>A0ABP9G7J2</accession>
<protein>
    <recommendedName>
        <fullName evidence="3">Acetyl xylan esterase domain-containing protein</fullName>
    </recommendedName>
</protein>
<dbReference type="Pfam" id="PF05448">
    <property type="entry name" value="AXE1"/>
    <property type="match status" value="1"/>
</dbReference>
<dbReference type="EMBL" id="BAABJI010000004">
    <property type="protein sequence ID" value="GAA4931533.1"/>
    <property type="molecule type" value="Genomic_DNA"/>
</dbReference>
<name>A0ABP9G7J2_9SPHI</name>
<evidence type="ECO:0000259" key="3">
    <source>
        <dbReference type="Pfam" id="PF05448"/>
    </source>
</evidence>
<dbReference type="RefSeq" id="WP_345334418.1">
    <property type="nucleotide sequence ID" value="NZ_BAABJI010000004.1"/>
</dbReference>
<dbReference type="InterPro" id="IPR039069">
    <property type="entry name" value="CE7"/>
</dbReference>
<evidence type="ECO:0000313" key="4">
    <source>
        <dbReference type="EMBL" id="GAA4931533.1"/>
    </source>
</evidence>
<dbReference type="PROSITE" id="PS00708">
    <property type="entry name" value="PRO_ENDOPEP_SER"/>
    <property type="match status" value="1"/>
</dbReference>
<keyword evidence="2" id="KW-0732">Signal</keyword>
<dbReference type="PANTHER" id="PTHR40111:SF1">
    <property type="entry name" value="CEPHALOSPORIN-C DEACETYLASE"/>
    <property type="match status" value="1"/>
</dbReference>